<sequence>MLSGFVQSREIVKARKLFDEMFERDVMSWNMMLSGSRFGSTISDFCVEPRVEHLASLVDIVSPFGLVEEAMDVIHGMPIEPDNAMWGALLALEKCTAMWIWLELQRKH</sequence>
<accession>A0AAD1Z7D8</accession>
<evidence type="ECO:0008006" key="4">
    <source>
        <dbReference type="Google" id="ProtNLM"/>
    </source>
</evidence>
<gene>
    <name evidence="2" type="ORF">FPE_LOCUS11748</name>
</gene>
<evidence type="ECO:0000256" key="1">
    <source>
        <dbReference type="ARBA" id="ARBA00022737"/>
    </source>
</evidence>
<name>A0AAD1Z7D8_9LAMI</name>
<proteinExistence type="predicted"/>
<dbReference type="InterPro" id="IPR002885">
    <property type="entry name" value="PPR_rpt"/>
</dbReference>
<organism evidence="2 3">
    <name type="scientific">Fraxinus pennsylvanica</name>
    <dbReference type="NCBI Taxonomy" id="56036"/>
    <lineage>
        <taxon>Eukaryota</taxon>
        <taxon>Viridiplantae</taxon>
        <taxon>Streptophyta</taxon>
        <taxon>Embryophyta</taxon>
        <taxon>Tracheophyta</taxon>
        <taxon>Spermatophyta</taxon>
        <taxon>Magnoliopsida</taxon>
        <taxon>eudicotyledons</taxon>
        <taxon>Gunneridae</taxon>
        <taxon>Pentapetalae</taxon>
        <taxon>asterids</taxon>
        <taxon>lamiids</taxon>
        <taxon>Lamiales</taxon>
        <taxon>Oleaceae</taxon>
        <taxon>Oleeae</taxon>
        <taxon>Fraxinus</taxon>
    </lineage>
</organism>
<evidence type="ECO:0000313" key="2">
    <source>
        <dbReference type="EMBL" id="CAI9764318.1"/>
    </source>
</evidence>
<keyword evidence="3" id="KW-1185">Reference proteome</keyword>
<evidence type="ECO:0000313" key="3">
    <source>
        <dbReference type="Proteomes" id="UP000834106"/>
    </source>
</evidence>
<dbReference type="GO" id="GO:0003723">
    <property type="term" value="F:RNA binding"/>
    <property type="evidence" value="ECO:0007669"/>
    <property type="project" value="InterPro"/>
</dbReference>
<reference evidence="2" key="1">
    <citation type="submission" date="2023-05" db="EMBL/GenBank/DDBJ databases">
        <authorList>
            <person name="Huff M."/>
        </authorList>
    </citation>
    <scope>NUCLEOTIDE SEQUENCE</scope>
</reference>
<dbReference type="GO" id="GO:0009451">
    <property type="term" value="P:RNA modification"/>
    <property type="evidence" value="ECO:0007669"/>
    <property type="project" value="InterPro"/>
</dbReference>
<dbReference type="Gene3D" id="1.25.40.10">
    <property type="entry name" value="Tetratricopeptide repeat domain"/>
    <property type="match status" value="1"/>
</dbReference>
<keyword evidence="1" id="KW-0677">Repeat</keyword>
<dbReference type="InterPro" id="IPR011990">
    <property type="entry name" value="TPR-like_helical_dom_sf"/>
</dbReference>
<dbReference type="EMBL" id="OU503042">
    <property type="protein sequence ID" value="CAI9764318.1"/>
    <property type="molecule type" value="Genomic_DNA"/>
</dbReference>
<dbReference type="NCBIfam" id="TIGR00756">
    <property type="entry name" value="PPR"/>
    <property type="match status" value="1"/>
</dbReference>
<dbReference type="PANTHER" id="PTHR47926">
    <property type="entry name" value="PENTATRICOPEPTIDE REPEAT-CONTAINING PROTEIN"/>
    <property type="match status" value="1"/>
</dbReference>
<dbReference type="Pfam" id="PF01535">
    <property type="entry name" value="PPR"/>
    <property type="match status" value="1"/>
</dbReference>
<dbReference type="AlphaFoldDB" id="A0AAD1Z7D8"/>
<protein>
    <recommendedName>
        <fullName evidence="4">Pentatricopeptide repeat-containing protein</fullName>
    </recommendedName>
</protein>
<dbReference type="Proteomes" id="UP000834106">
    <property type="component" value="Chromosome 7"/>
</dbReference>
<dbReference type="InterPro" id="IPR046960">
    <property type="entry name" value="PPR_At4g14850-like_plant"/>
</dbReference>